<feature type="transmembrane region" description="Helical" evidence="7">
    <location>
        <begin position="200"/>
        <end position="221"/>
    </location>
</feature>
<dbReference type="GO" id="GO:1990961">
    <property type="term" value="P:xenobiotic detoxification by transmembrane export across the plasma membrane"/>
    <property type="evidence" value="ECO:0007669"/>
    <property type="project" value="InterPro"/>
</dbReference>
<evidence type="ECO:0000256" key="5">
    <source>
        <dbReference type="ARBA" id="ARBA00023136"/>
    </source>
</evidence>
<evidence type="ECO:0000256" key="2">
    <source>
        <dbReference type="ARBA" id="ARBA00010199"/>
    </source>
</evidence>
<dbReference type="InterPro" id="IPR045069">
    <property type="entry name" value="MATE_euk"/>
</dbReference>
<evidence type="ECO:0000313" key="9">
    <source>
        <dbReference type="EMBL" id="RMZ41459.1"/>
    </source>
</evidence>
<feature type="transmembrane region" description="Helical" evidence="7">
    <location>
        <begin position="581"/>
        <end position="606"/>
    </location>
</feature>
<evidence type="ECO:0000256" key="4">
    <source>
        <dbReference type="ARBA" id="ARBA00022989"/>
    </source>
</evidence>
<feature type="transmembrane region" description="Helical" evidence="7">
    <location>
        <begin position="673"/>
        <end position="698"/>
    </location>
</feature>
<dbReference type="SUPFAM" id="SSF103473">
    <property type="entry name" value="MFS general substrate transporter"/>
    <property type="match status" value="1"/>
</dbReference>
<feature type="transmembrane region" description="Helical" evidence="7">
    <location>
        <begin position="874"/>
        <end position="892"/>
    </location>
</feature>
<feature type="compositionally biased region" description="Basic and acidic residues" evidence="6">
    <location>
        <begin position="7"/>
        <end position="17"/>
    </location>
</feature>
<feature type="domain" description="Major facilitator superfamily (MFS) profile" evidence="8">
    <location>
        <begin position="43"/>
        <end position="420"/>
    </location>
</feature>
<feature type="transmembrane region" description="Helical" evidence="7">
    <location>
        <begin position="648"/>
        <end position="667"/>
    </location>
</feature>
<comment type="subcellular location">
    <subcellularLocation>
        <location evidence="1">Membrane</location>
        <topology evidence="1">Multi-pass membrane protein</topology>
    </subcellularLocation>
</comment>
<feature type="transmembrane region" description="Helical" evidence="7">
    <location>
        <begin position="618"/>
        <end position="636"/>
    </location>
</feature>
<feature type="transmembrane region" description="Helical" evidence="7">
    <location>
        <begin position="168"/>
        <end position="188"/>
    </location>
</feature>
<gene>
    <name evidence="9" type="ORF">CA14_001649</name>
</gene>
<feature type="transmembrane region" description="Helical" evidence="7">
    <location>
        <begin position="44"/>
        <end position="69"/>
    </location>
</feature>
<sequence length="932" mass="101095">MTGSDSIKADACERRTEAGFPEQEVSSPDKDSDSRDGGLKGWTVLIGCCTAMLATYGITGSIGILQVFWIQHQLNDRSENAVSWITGLNLFLSLFLPACIGPAFDRYGTRLILGLGSICYVLSFFLLGECKQYWHFMLDYGLLNGISSACISTMALSTPAQWFHKRRGLALGIVCAASSVGGICIPFLLDYTLAELPFPWAMRILALMTLVLLAIANVCMIERIRSQGPWRAVRLRWLTNARFMWTTLGTAFFEFVLFNSISLIPSYAAGQGFTTSQASTAIAMLNAGSACGRLFAGWASDRLGRFNIMVCVLAYTTIITACIWMFVYHSLAKLHVSILLFGAGSGSIISLAGVCFGQLCTTEEYGECWGTAYLFVSIAVLISVPTGDALLSRLGGQGYVACSAGVLGAAFIAFLTARWLVLGRRWTIKVKPNSFVPAESTSDQKHNWSWSYYSCLMTTSNNAGWARDEYEETTPLLERQGNTCSSTSWPEAISEFKCLLKAAATITCGYFLQQSLQIVSILIIGRVSPQDLSVAAFSYMIANTTAWLVAIGGTTAIDSLGSAVFGQGEDIARIGVLLQKYFITVSVMFIPVATLWCFCGPILVLLNVPVELAYGSQRFLRALCPFAVGYIVFEALKKFLQCQEIDTPPTVILIGTAILNAPISYLLVHVWGWGAVGGAIATGSMYWLSAILAFLYIWRIDGNQAWNGWSKECLDGLWKFSKVVLLGIVNIGAEWWAFEIITVGAAAMGEIPAAAQSTIMTTDSLLALFPFGAGVATTNHIAKLQGLGKANLARTIARMASGLAVCSGCIIMLLLLVFKREIAQIYTNDRSVIDLAVKVFPWAAAFQVSDGLQAVNAGALRAVGKVNTAATINLMAYYVIAIPLCYLLAFKVDLGLSGLWISLALSLTMAGLSEFFIVASLDWQRLAIKEER</sequence>
<protein>
    <submittedName>
        <fullName evidence="9">Multidrug resistance pump</fullName>
    </submittedName>
</protein>
<feature type="transmembrane region" description="Helical" evidence="7">
    <location>
        <begin position="398"/>
        <end position="421"/>
    </location>
</feature>
<evidence type="ECO:0000256" key="1">
    <source>
        <dbReference type="ARBA" id="ARBA00004141"/>
    </source>
</evidence>
<feature type="transmembrane region" description="Helical" evidence="7">
    <location>
        <begin position="796"/>
        <end position="818"/>
    </location>
</feature>
<feature type="transmembrane region" description="Helical" evidence="7">
    <location>
        <begin position="334"/>
        <end position="356"/>
    </location>
</feature>
<feature type="transmembrane region" description="Helical" evidence="7">
    <location>
        <begin position="308"/>
        <end position="328"/>
    </location>
</feature>
<accession>A0AB74C470</accession>
<dbReference type="Gene3D" id="1.20.1250.20">
    <property type="entry name" value="MFS general substrate transporter like domains"/>
    <property type="match status" value="2"/>
</dbReference>
<reference evidence="9 10" key="1">
    <citation type="submission" date="2018-07" db="EMBL/GenBank/DDBJ databases">
        <title>Identification of spontaneous genetic mutation associated with occurrence of a yellow conidial color mutant of Aspergillus flavus.</title>
        <authorList>
            <person name="Chang P.-K."/>
            <person name="Mack B.M."/>
            <person name="Scharfenstein L."/>
            <person name="Gilbert M.K."/>
        </authorList>
    </citation>
    <scope>NUCLEOTIDE SEQUENCE [LARGE SCALE GENOMIC DNA]</scope>
    <source>
        <strain evidence="9 10">CA14</strain>
    </source>
</reference>
<dbReference type="InterPro" id="IPR011701">
    <property type="entry name" value="MFS"/>
</dbReference>
<feature type="transmembrane region" description="Helical" evidence="7">
    <location>
        <begin position="898"/>
        <end position="923"/>
    </location>
</feature>
<evidence type="ECO:0000256" key="6">
    <source>
        <dbReference type="SAM" id="MobiDB-lite"/>
    </source>
</evidence>
<dbReference type="Pfam" id="PF01554">
    <property type="entry name" value="MatE"/>
    <property type="match status" value="2"/>
</dbReference>
<feature type="transmembrane region" description="Helical" evidence="7">
    <location>
        <begin position="368"/>
        <end position="386"/>
    </location>
</feature>
<keyword evidence="3 7" id="KW-0812">Transmembrane</keyword>
<dbReference type="CDD" id="cd13132">
    <property type="entry name" value="MATE_eukaryotic"/>
    <property type="match status" value="1"/>
</dbReference>
<feature type="transmembrane region" description="Helical" evidence="7">
    <location>
        <begin position="242"/>
        <end position="264"/>
    </location>
</feature>
<comment type="similarity">
    <text evidence="2">Belongs to the multi antimicrobial extrusion (MATE) (TC 2.A.66.1) family.</text>
</comment>
<feature type="compositionally biased region" description="Basic and acidic residues" evidence="6">
    <location>
        <begin position="27"/>
        <end position="36"/>
    </location>
</feature>
<dbReference type="GO" id="GO:0042910">
    <property type="term" value="F:xenobiotic transmembrane transporter activity"/>
    <property type="evidence" value="ECO:0007669"/>
    <property type="project" value="InterPro"/>
</dbReference>
<dbReference type="GO" id="GO:0016020">
    <property type="term" value="C:membrane"/>
    <property type="evidence" value="ECO:0007669"/>
    <property type="project" value="UniProtKB-SubCell"/>
</dbReference>
<feature type="region of interest" description="Disordered" evidence="6">
    <location>
        <begin position="1"/>
        <end position="36"/>
    </location>
</feature>
<evidence type="ECO:0000256" key="7">
    <source>
        <dbReference type="SAM" id="Phobius"/>
    </source>
</evidence>
<evidence type="ECO:0000256" key="3">
    <source>
        <dbReference type="ARBA" id="ARBA00022692"/>
    </source>
</evidence>
<proteinExistence type="inferred from homology"/>
<dbReference type="InterPro" id="IPR020846">
    <property type="entry name" value="MFS_dom"/>
</dbReference>
<dbReference type="AlphaFoldDB" id="A0AB74C470"/>
<comment type="caution">
    <text evidence="9">The sequence shown here is derived from an EMBL/GenBank/DDBJ whole genome shotgun (WGS) entry which is preliminary data.</text>
</comment>
<dbReference type="InterPro" id="IPR036259">
    <property type="entry name" value="MFS_trans_sf"/>
</dbReference>
<keyword evidence="5 7" id="KW-0472">Membrane</keyword>
<keyword evidence="4 7" id="KW-1133">Transmembrane helix</keyword>
<dbReference type="InterPro" id="IPR002528">
    <property type="entry name" value="MATE_fam"/>
</dbReference>
<dbReference type="PANTHER" id="PTHR11206">
    <property type="entry name" value="MULTIDRUG RESISTANCE PROTEIN"/>
    <property type="match status" value="1"/>
</dbReference>
<dbReference type="Pfam" id="PF07690">
    <property type="entry name" value="MFS_1"/>
    <property type="match status" value="1"/>
</dbReference>
<evidence type="ECO:0000313" key="10">
    <source>
        <dbReference type="Proteomes" id="UP000275480"/>
    </source>
</evidence>
<dbReference type="EMBL" id="QQZZ01000125">
    <property type="protein sequence ID" value="RMZ41459.1"/>
    <property type="molecule type" value="Genomic_DNA"/>
</dbReference>
<dbReference type="NCBIfam" id="TIGR00797">
    <property type="entry name" value="matE"/>
    <property type="match status" value="1"/>
</dbReference>
<name>A0AB74C470_ASPFL</name>
<evidence type="ECO:0000259" key="8">
    <source>
        <dbReference type="PROSITE" id="PS50850"/>
    </source>
</evidence>
<organism evidence="9 10">
    <name type="scientific">Aspergillus flavus</name>
    <dbReference type="NCBI Taxonomy" id="5059"/>
    <lineage>
        <taxon>Eukaryota</taxon>
        <taxon>Fungi</taxon>
        <taxon>Dikarya</taxon>
        <taxon>Ascomycota</taxon>
        <taxon>Pezizomycotina</taxon>
        <taxon>Eurotiomycetes</taxon>
        <taxon>Eurotiomycetidae</taxon>
        <taxon>Eurotiales</taxon>
        <taxon>Aspergillaceae</taxon>
        <taxon>Aspergillus</taxon>
        <taxon>Aspergillus subgen. Circumdati</taxon>
    </lineage>
</organism>
<feature type="transmembrane region" description="Helical" evidence="7">
    <location>
        <begin position="111"/>
        <end position="127"/>
    </location>
</feature>
<feature type="transmembrane region" description="Helical" evidence="7">
    <location>
        <begin position="81"/>
        <end position="104"/>
    </location>
</feature>
<dbReference type="Proteomes" id="UP000275480">
    <property type="component" value="Unassembled WGS sequence"/>
</dbReference>
<dbReference type="GO" id="GO:0015297">
    <property type="term" value="F:antiporter activity"/>
    <property type="evidence" value="ECO:0007669"/>
    <property type="project" value="InterPro"/>
</dbReference>
<dbReference type="PROSITE" id="PS50850">
    <property type="entry name" value="MFS"/>
    <property type="match status" value="1"/>
</dbReference>
<feature type="transmembrane region" description="Helical" evidence="7">
    <location>
        <begin position="276"/>
        <end position="296"/>
    </location>
</feature>
<feature type="transmembrane region" description="Helical" evidence="7">
    <location>
        <begin position="133"/>
        <end position="156"/>
    </location>
</feature>